<dbReference type="Pfam" id="PF04237">
    <property type="entry name" value="YjbR"/>
    <property type="match status" value="1"/>
</dbReference>
<evidence type="ECO:0000313" key="2">
    <source>
        <dbReference type="Proteomes" id="UP000247892"/>
    </source>
</evidence>
<organism evidence="1 2">
    <name type="scientific">Prauserella flavalba</name>
    <dbReference type="NCBI Taxonomy" id="1477506"/>
    <lineage>
        <taxon>Bacteria</taxon>
        <taxon>Bacillati</taxon>
        <taxon>Actinomycetota</taxon>
        <taxon>Actinomycetes</taxon>
        <taxon>Pseudonocardiales</taxon>
        <taxon>Pseudonocardiaceae</taxon>
        <taxon>Prauserella</taxon>
    </lineage>
</organism>
<name>A0A318LUR0_9PSEU</name>
<proteinExistence type="predicted"/>
<keyword evidence="2" id="KW-1185">Reference proteome</keyword>
<protein>
    <submittedName>
        <fullName evidence="1">Phosphoribosylglycinamide formyltransferase</fullName>
    </submittedName>
</protein>
<comment type="caution">
    <text evidence="1">The sequence shown here is derived from an EMBL/GenBank/DDBJ whole genome shotgun (WGS) entry which is preliminary data.</text>
</comment>
<dbReference type="AlphaFoldDB" id="A0A318LUR0"/>
<dbReference type="InterPro" id="IPR058532">
    <property type="entry name" value="YjbR/MT2646/Rv2570-like"/>
</dbReference>
<reference evidence="1 2" key="1">
    <citation type="submission" date="2016-07" db="EMBL/GenBank/DDBJ databases">
        <title>Draft genome sequence of Prauserella sp. YIM 121212, isolated from alkaline soil.</title>
        <authorList>
            <person name="Ruckert C."/>
            <person name="Albersmeier A."/>
            <person name="Jiang C.-L."/>
            <person name="Jiang Y."/>
            <person name="Kalinowski J."/>
            <person name="Schneider O."/>
            <person name="Winkler A."/>
            <person name="Zotchev S.B."/>
        </authorList>
    </citation>
    <scope>NUCLEOTIDE SEQUENCE [LARGE SCALE GENOMIC DNA]</scope>
    <source>
        <strain evidence="1 2">YIM 121212</strain>
    </source>
</reference>
<sequence>MTDDPVQRLRELCLALPEVYERANHGEPSWVVGRKTVVTFSERHPAGRVGFWCPAPPGVREAMVATDPERFFRPPYGGRSWVGVYLDVPVDWAEMRELVHEAYRLVAPRRLADGLG</sequence>
<dbReference type="OrthoDB" id="8479417at2"/>
<dbReference type="GO" id="GO:0016740">
    <property type="term" value="F:transferase activity"/>
    <property type="evidence" value="ECO:0007669"/>
    <property type="project" value="UniProtKB-KW"/>
</dbReference>
<dbReference type="Proteomes" id="UP000247892">
    <property type="component" value="Unassembled WGS sequence"/>
</dbReference>
<dbReference type="EMBL" id="MASU01000002">
    <property type="protein sequence ID" value="PXY37551.1"/>
    <property type="molecule type" value="Genomic_DNA"/>
</dbReference>
<dbReference type="Gene3D" id="3.90.1150.30">
    <property type="match status" value="1"/>
</dbReference>
<evidence type="ECO:0000313" key="1">
    <source>
        <dbReference type="EMBL" id="PXY37551.1"/>
    </source>
</evidence>
<dbReference type="InterPro" id="IPR038056">
    <property type="entry name" value="YjbR-like_sf"/>
</dbReference>
<accession>A0A318LUR0</accession>
<dbReference type="RefSeq" id="WP_110334421.1">
    <property type="nucleotide sequence ID" value="NZ_MASU01000002.1"/>
</dbReference>
<gene>
    <name evidence="1" type="ORF">BA062_02590</name>
</gene>
<keyword evidence="1" id="KW-0808">Transferase</keyword>
<dbReference type="SUPFAM" id="SSF142906">
    <property type="entry name" value="YjbR-like"/>
    <property type="match status" value="1"/>
</dbReference>